<dbReference type="InterPro" id="IPR000010">
    <property type="entry name" value="Cystatin_dom"/>
</dbReference>
<name>W1NUZ1_AMBTC</name>
<dbReference type="GO" id="GO:0009409">
    <property type="term" value="P:response to cold"/>
    <property type="evidence" value="ECO:0007669"/>
    <property type="project" value="UniProtKB-ARBA"/>
</dbReference>
<keyword evidence="8" id="KW-0611">Plant defense</keyword>
<keyword evidence="5 10" id="KW-0789">Thiol protease inhibitor</keyword>
<evidence type="ECO:0000256" key="4">
    <source>
        <dbReference type="ARBA" id="ARBA00022690"/>
    </source>
</evidence>
<evidence type="ECO:0000256" key="8">
    <source>
        <dbReference type="ARBA" id="ARBA00022821"/>
    </source>
</evidence>
<keyword evidence="3" id="KW-0964">Secreted</keyword>
<dbReference type="InterPro" id="IPR018073">
    <property type="entry name" value="Prot_inh_cystat_CS"/>
</dbReference>
<evidence type="ECO:0000256" key="5">
    <source>
        <dbReference type="ARBA" id="ARBA00022704"/>
    </source>
</evidence>
<evidence type="ECO:0000313" key="12">
    <source>
        <dbReference type="EMBL" id="ERM99075.1"/>
    </source>
</evidence>
<organism evidence="12 13">
    <name type="scientific">Amborella trichopoda</name>
    <dbReference type="NCBI Taxonomy" id="13333"/>
    <lineage>
        <taxon>Eukaryota</taxon>
        <taxon>Viridiplantae</taxon>
        <taxon>Streptophyta</taxon>
        <taxon>Embryophyta</taxon>
        <taxon>Tracheophyta</taxon>
        <taxon>Spermatophyta</taxon>
        <taxon>Magnoliopsida</taxon>
        <taxon>Amborellales</taxon>
        <taxon>Amborellaceae</taxon>
        <taxon>Amborella</taxon>
    </lineage>
</organism>
<accession>W1NUZ1</accession>
<evidence type="ECO:0000256" key="3">
    <source>
        <dbReference type="ARBA" id="ARBA00022525"/>
    </source>
</evidence>
<dbReference type="SMART" id="SM00043">
    <property type="entry name" value="CY"/>
    <property type="match status" value="1"/>
</dbReference>
<dbReference type="GO" id="GO:0004869">
    <property type="term" value="F:cysteine-type endopeptidase inhibitor activity"/>
    <property type="evidence" value="ECO:0000318"/>
    <property type="project" value="GO_Central"/>
</dbReference>
<keyword evidence="6" id="KW-0732">Signal</keyword>
<proteinExistence type="inferred from homology"/>
<evidence type="ECO:0000256" key="6">
    <source>
        <dbReference type="ARBA" id="ARBA00022729"/>
    </source>
</evidence>
<evidence type="ECO:0000313" key="13">
    <source>
        <dbReference type="Proteomes" id="UP000017836"/>
    </source>
</evidence>
<dbReference type="eggNOG" id="ENOG502QRXR">
    <property type="taxonomic scope" value="Eukaryota"/>
</dbReference>
<dbReference type="AlphaFoldDB" id="W1NUZ1"/>
<dbReference type="GO" id="GO:0006972">
    <property type="term" value="P:hyperosmotic response"/>
    <property type="evidence" value="ECO:0007669"/>
    <property type="project" value="UniProtKB-ARBA"/>
</dbReference>
<dbReference type="FunFam" id="3.10.450.10:FF:000013">
    <property type="entry name" value="Cysteine proteinase inhibitor"/>
    <property type="match status" value="1"/>
</dbReference>
<comment type="similarity">
    <text evidence="2 10">Belongs to the cystatin family. Phytocystatin subfamily.</text>
</comment>
<dbReference type="PANTHER" id="PTHR11413:SF103">
    <property type="entry name" value="CYSTEINE PROTEINASE INHIBITOR 12"/>
    <property type="match status" value="1"/>
</dbReference>
<comment type="subcellular location">
    <subcellularLocation>
        <location evidence="1">Secreted</location>
    </subcellularLocation>
</comment>
<dbReference type="GO" id="GO:0005576">
    <property type="term" value="C:extracellular region"/>
    <property type="evidence" value="ECO:0007669"/>
    <property type="project" value="UniProtKB-SubCell"/>
</dbReference>
<gene>
    <name evidence="12" type="ORF">AMTR_s00101p00100170</name>
</gene>
<dbReference type="Proteomes" id="UP000017836">
    <property type="component" value="Unassembled WGS sequence"/>
</dbReference>
<dbReference type="Pfam" id="PF16845">
    <property type="entry name" value="SQAPI"/>
    <property type="match status" value="1"/>
</dbReference>
<evidence type="ECO:0000256" key="2">
    <source>
        <dbReference type="ARBA" id="ARBA00007233"/>
    </source>
</evidence>
<keyword evidence="7" id="KW-0677">Repeat</keyword>
<dbReference type="PROSITE" id="PS00287">
    <property type="entry name" value="CYSTATIN"/>
    <property type="match status" value="1"/>
</dbReference>
<dbReference type="PANTHER" id="PTHR11413">
    <property type="entry name" value="CYSTATIN FAMILY MEMBER"/>
    <property type="match status" value="1"/>
</dbReference>
<dbReference type="Gramene" id="ERM99075">
    <property type="protein sequence ID" value="ERM99075"/>
    <property type="gene ID" value="AMTR_s00101p00100170"/>
</dbReference>
<reference evidence="13" key="1">
    <citation type="journal article" date="2013" name="Science">
        <title>The Amborella genome and the evolution of flowering plants.</title>
        <authorList>
            <consortium name="Amborella Genome Project"/>
        </authorList>
    </citation>
    <scope>NUCLEOTIDE SEQUENCE [LARGE SCALE GENOMIC DNA]</scope>
</reference>
<dbReference type="OMA" id="HNNKENA"/>
<evidence type="ECO:0000259" key="11">
    <source>
        <dbReference type="SMART" id="SM00043"/>
    </source>
</evidence>
<dbReference type="FunFam" id="3.10.450.10:FF:000011">
    <property type="entry name" value="Cysteine proteinase inhibitor"/>
    <property type="match status" value="1"/>
</dbReference>
<dbReference type="SUPFAM" id="SSF54403">
    <property type="entry name" value="Cystatin/monellin"/>
    <property type="match status" value="2"/>
</dbReference>
<dbReference type="Gene3D" id="3.10.450.10">
    <property type="match status" value="2"/>
</dbReference>
<dbReference type="GO" id="GO:0006952">
    <property type="term" value="P:defense response"/>
    <property type="evidence" value="ECO:0007669"/>
    <property type="project" value="UniProtKB-KW"/>
</dbReference>
<dbReference type="HOGENOM" id="CLU_072701_1_0_1"/>
<dbReference type="GO" id="GO:0009414">
    <property type="term" value="P:response to water deprivation"/>
    <property type="evidence" value="ECO:0007669"/>
    <property type="project" value="UniProtKB-ARBA"/>
</dbReference>
<evidence type="ECO:0000256" key="7">
    <source>
        <dbReference type="ARBA" id="ARBA00022737"/>
    </source>
</evidence>
<dbReference type="InterPro" id="IPR046350">
    <property type="entry name" value="Cystatin_sf"/>
</dbReference>
<dbReference type="EMBL" id="KI395058">
    <property type="protein sequence ID" value="ERM99075.1"/>
    <property type="molecule type" value="Genomic_DNA"/>
</dbReference>
<evidence type="ECO:0000256" key="9">
    <source>
        <dbReference type="ARBA" id="ARBA00037320"/>
    </source>
</evidence>
<protein>
    <recommendedName>
        <fullName evidence="10">Cysteine proteinase inhibitor</fullName>
    </recommendedName>
</protein>
<comment type="function">
    <text evidence="9">Specific inhibitor of cysteine proteinases. Probably involved in the regulation of endogenous processes and in defense against pests and pathogens.</text>
</comment>
<feature type="domain" description="Cystatin" evidence="11">
    <location>
        <begin position="2"/>
        <end position="93"/>
    </location>
</feature>
<sequence>MSTLGGLKDVTGSNQNSAEIEELARFAVQEHNKKSNSLLEFARVVKAKEQVVAGTLYHLTLEAIDAGKNKLYEAKVWLKPWENFKELKEFNHVGDSSLTSSDLGAKRDNHGPGWREVPAQDPVVQEAAAHAVKTIQQRSNSLAPYELLEILLARAEVIEESAKFDMLLKLKRGNKEEKYKVEVHKNLEGSYHLNHMQQHHSECETQ</sequence>
<keyword evidence="4 10" id="KW-0646">Protease inhibitor</keyword>
<keyword evidence="13" id="KW-1185">Reference proteome</keyword>
<evidence type="ECO:0000256" key="10">
    <source>
        <dbReference type="RuleBase" id="RU362130"/>
    </source>
</evidence>
<evidence type="ECO:0000256" key="1">
    <source>
        <dbReference type="ARBA" id="ARBA00004613"/>
    </source>
</evidence>
<dbReference type="CDD" id="cd00042">
    <property type="entry name" value="CY"/>
    <property type="match status" value="1"/>
</dbReference>
<dbReference type="InterPro" id="IPR027214">
    <property type="entry name" value="Cystatin"/>
</dbReference>